<dbReference type="OrthoDB" id="117306at2759"/>
<keyword evidence="2" id="KW-1185">Reference proteome</keyword>
<evidence type="ECO:0000313" key="1">
    <source>
        <dbReference type="EMBL" id="POM74366.1"/>
    </source>
</evidence>
<dbReference type="AlphaFoldDB" id="A0A2P4Y973"/>
<sequence length="231" mass="26296">MTQNLQFTNSKSPQASVDRGWKVRSVVTTLGDVSSEGRASWATIWANQNREWFPSFAQLALRFEVRATWVEQYLSKRISTNCWLASIRAVCACLMYQFAMAELQFECQELRGCNTGPVIAFDEAIIPTRSRRNPTRQYLLLKPHKWRIKFFAACCEVTNIYYLLSVFLQHRIELYVGAKSHLAVPPATDNSCGAAAVVRNMDALVPRSSKAPFRLQVLHISGLALELLHRR</sequence>
<dbReference type="EMBL" id="NCKW01004880">
    <property type="protein sequence ID" value="POM74366.1"/>
    <property type="molecule type" value="Genomic_DNA"/>
</dbReference>
<evidence type="ECO:0008006" key="3">
    <source>
        <dbReference type="Google" id="ProtNLM"/>
    </source>
</evidence>
<comment type="caution">
    <text evidence="1">The sequence shown here is derived from an EMBL/GenBank/DDBJ whole genome shotgun (WGS) entry which is preliminary data.</text>
</comment>
<reference evidence="1 2" key="1">
    <citation type="journal article" date="2017" name="Genome Biol. Evol.">
        <title>Phytophthora megakarya and P. palmivora, closely related causal agents of cacao black pod rot, underwent increases in genome sizes and gene numbers by different mechanisms.</title>
        <authorList>
            <person name="Ali S.S."/>
            <person name="Shao J."/>
            <person name="Lary D.J."/>
            <person name="Kronmiller B."/>
            <person name="Shen D."/>
            <person name="Strem M.D."/>
            <person name="Amoako-Attah I."/>
            <person name="Akrofi A.Y."/>
            <person name="Begoude B.A."/>
            <person name="Ten Hoopen G.M."/>
            <person name="Coulibaly K."/>
            <person name="Kebe B.I."/>
            <person name="Melnick R.L."/>
            <person name="Guiltinan M.J."/>
            <person name="Tyler B.M."/>
            <person name="Meinhardt L.W."/>
            <person name="Bailey B.A."/>
        </authorList>
    </citation>
    <scope>NUCLEOTIDE SEQUENCE [LARGE SCALE GENOMIC DNA]</scope>
    <source>
        <strain evidence="2">sbr112.9</strain>
    </source>
</reference>
<dbReference type="PANTHER" id="PTHR46599:SF3">
    <property type="entry name" value="PIGGYBAC TRANSPOSABLE ELEMENT-DERIVED PROTEIN 4"/>
    <property type="match status" value="1"/>
</dbReference>
<dbReference type="PANTHER" id="PTHR46599">
    <property type="entry name" value="PIGGYBAC TRANSPOSABLE ELEMENT-DERIVED PROTEIN 4"/>
    <property type="match status" value="1"/>
</dbReference>
<evidence type="ECO:0000313" key="2">
    <source>
        <dbReference type="Proteomes" id="UP000237271"/>
    </source>
</evidence>
<accession>A0A2P4Y973</accession>
<proteinExistence type="predicted"/>
<organism evidence="1 2">
    <name type="scientific">Phytophthora palmivora</name>
    <dbReference type="NCBI Taxonomy" id="4796"/>
    <lineage>
        <taxon>Eukaryota</taxon>
        <taxon>Sar</taxon>
        <taxon>Stramenopiles</taxon>
        <taxon>Oomycota</taxon>
        <taxon>Peronosporomycetes</taxon>
        <taxon>Peronosporales</taxon>
        <taxon>Peronosporaceae</taxon>
        <taxon>Phytophthora</taxon>
    </lineage>
</organism>
<gene>
    <name evidence="1" type="ORF">PHPALM_8689</name>
</gene>
<protein>
    <recommendedName>
        <fullName evidence="3">PiggyBac transposable element-derived protein domain-containing protein</fullName>
    </recommendedName>
</protein>
<dbReference type="Proteomes" id="UP000237271">
    <property type="component" value="Unassembled WGS sequence"/>
</dbReference>
<name>A0A2P4Y973_9STRA</name>